<dbReference type="CDD" id="cd00397">
    <property type="entry name" value="DNA_BRE_C"/>
    <property type="match status" value="1"/>
</dbReference>
<dbReference type="GO" id="GO:0015074">
    <property type="term" value="P:DNA integration"/>
    <property type="evidence" value="ECO:0007669"/>
    <property type="project" value="UniProtKB-KW"/>
</dbReference>
<dbReference type="InterPro" id="IPR013762">
    <property type="entry name" value="Integrase-like_cat_sf"/>
</dbReference>
<evidence type="ECO:0000313" key="7">
    <source>
        <dbReference type="Proteomes" id="UP000054729"/>
    </source>
</evidence>
<evidence type="ECO:0000256" key="1">
    <source>
        <dbReference type="ARBA" id="ARBA00008857"/>
    </source>
</evidence>
<dbReference type="RefSeq" id="WP_231951001.1">
    <property type="nucleotide sequence ID" value="NZ_LT906442.1"/>
</dbReference>
<keyword evidence="3" id="KW-0238">DNA-binding</keyword>
<dbReference type="Pfam" id="PF00589">
    <property type="entry name" value="Phage_integrase"/>
    <property type="match status" value="1"/>
</dbReference>
<keyword evidence="4" id="KW-0233">DNA recombination</keyword>
<proteinExistence type="inferred from homology"/>
<keyword evidence="2" id="KW-0229">DNA integration</keyword>
<dbReference type="Proteomes" id="UP000054729">
    <property type="component" value="Unassembled WGS sequence"/>
</dbReference>
<dbReference type="InterPro" id="IPR002104">
    <property type="entry name" value="Integrase_catalytic"/>
</dbReference>
<evidence type="ECO:0000313" key="6">
    <source>
        <dbReference type="EMBL" id="KTD81242.1"/>
    </source>
</evidence>
<organism evidence="6 7">
    <name type="scientific">Legionella waltersii</name>
    <dbReference type="NCBI Taxonomy" id="66969"/>
    <lineage>
        <taxon>Bacteria</taxon>
        <taxon>Pseudomonadati</taxon>
        <taxon>Pseudomonadota</taxon>
        <taxon>Gammaproteobacteria</taxon>
        <taxon>Legionellales</taxon>
        <taxon>Legionellaceae</taxon>
        <taxon>Legionella</taxon>
    </lineage>
</organism>
<comment type="similarity">
    <text evidence="1">Belongs to the 'phage' integrase family.</text>
</comment>
<dbReference type="GO" id="GO:0003677">
    <property type="term" value="F:DNA binding"/>
    <property type="evidence" value="ECO:0007669"/>
    <property type="project" value="UniProtKB-KW"/>
</dbReference>
<evidence type="ECO:0000256" key="4">
    <source>
        <dbReference type="ARBA" id="ARBA00023172"/>
    </source>
</evidence>
<dbReference type="PATRIC" id="fig|66969.6.peg.1167"/>
<evidence type="ECO:0000259" key="5">
    <source>
        <dbReference type="PROSITE" id="PS51898"/>
    </source>
</evidence>
<protein>
    <submittedName>
        <fullName evidence="6">Site specific recombinase</fullName>
    </submittedName>
</protein>
<reference evidence="6 7" key="1">
    <citation type="submission" date="2015-11" db="EMBL/GenBank/DDBJ databases">
        <title>Genomic analysis of 38 Legionella species identifies large and diverse effector repertoires.</title>
        <authorList>
            <person name="Burstein D."/>
            <person name="Amaro F."/>
            <person name="Zusman T."/>
            <person name="Lifshitz Z."/>
            <person name="Cohen O."/>
            <person name="Gilbert J.A."/>
            <person name="Pupko T."/>
            <person name="Shuman H.A."/>
            <person name="Segal G."/>
        </authorList>
    </citation>
    <scope>NUCLEOTIDE SEQUENCE [LARGE SCALE GENOMIC DNA]</scope>
    <source>
        <strain evidence="6 7">ATCC 51914</strain>
    </source>
</reference>
<dbReference type="STRING" id="66969.Lwal_1063"/>
<name>A0A0W1AIP8_9GAMM</name>
<dbReference type="PANTHER" id="PTHR30349">
    <property type="entry name" value="PHAGE INTEGRASE-RELATED"/>
    <property type="match status" value="1"/>
</dbReference>
<evidence type="ECO:0000256" key="2">
    <source>
        <dbReference type="ARBA" id="ARBA00022908"/>
    </source>
</evidence>
<dbReference type="GO" id="GO:0006310">
    <property type="term" value="P:DNA recombination"/>
    <property type="evidence" value="ECO:0007669"/>
    <property type="project" value="UniProtKB-KW"/>
</dbReference>
<dbReference type="PROSITE" id="PS51898">
    <property type="entry name" value="TYR_RECOMBINASE"/>
    <property type="match status" value="1"/>
</dbReference>
<dbReference type="EMBL" id="LNZB01000027">
    <property type="protein sequence ID" value="KTD81242.1"/>
    <property type="molecule type" value="Genomic_DNA"/>
</dbReference>
<dbReference type="Gene3D" id="1.10.443.10">
    <property type="entry name" value="Intergrase catalytic core"/>
    <property type="match status" value="1"/>
</dbReference>
<dbReference type="SUPFAM" id="SSF56349">
    <property type="entry name" value="DNA breaking-rejoining enzymes"/>
    <property type="match status" value="1"/>
</dbReference>
<sequence length="230" mass="25884">MSSVPVGCSNVWQFLPLQIQPNLYKIMINQGVKGFLMAREGKAKVLSEAEFKLLLLVAKVGKMGTRNLALVYCSFGLGLRAKEMASLTIADVANSNYQLLDELILKRSMTKGEKQRHAYLTHKKIREVLQAHLNDLKNMPRNKALFQTQRKSRFTANTLQKWFKSLYDKAGIHGASSHSGRRTFITRLIEQGADIKAVSRLAGHANIVTTAIYVEDNPERLKRIANLALF</sequence>
<dbReference type="PANTHER" id="PTHR30349:SF41">
    <property type="entry name" value="INTEGRASE_RECOMBINASE PROTEIN MJ0367-RELATED"/>
    <property type="match status" value="1"/>
</dbReference>
<comment type="caution">
    <text evidence="6">The sequence shown here is derived from an EMBL/GenBank/DDBJ whole genome shotgun (WGS) entry which is preliminary data.</text>
</comment>
<evidence type="ECO:0000256" key="3">
    <source>
        <dbReference type="ARBA" id="ARBA00023125"/>
    </source>
</evidence>
<keyword evidence="7" id="KW-1185">Reference proteome</keyword>
<dbReference type="InterPro" id="IPR011010">
    <property type="entry name" value="DNA_brk_join_enz"/>
</dbReference>
<accession>A0A0W1AIP8</accession>
<dbReference type="InterPro" id="IPR050090">
    <property type="entry name" value="Tyrosine_recombinase_XerCD"/>
</dbReference>
<dbReference type="AlphaFoldDB" id="A0A0W1AIP8"/>
<gene>
    <name evidence="6" type="ORF">Lwal_1063</name>
</gene>
<feature type="domain" description="Tyr recombinase" evidence="5">
    <location>
        <begin position="41"/>
        <end position="226"/>
    </location>
</feature>